<comment type="similarity">
    <text evidence="8">Belongs to the shikimate dehydrogenase family.</text>
</comment>
<dbReference type="Pfam" id="PF01488">
    <property type="entry name" value="Shikimate_DH"/>
    <property type="match status" value="1"/>
</dbReference>
<evidence type="ECO:0000256" key="4">
    <source>
        <dbReference type="ARBA" id="ARBA00022857"/>
    </source>
</evidence>
<comment type="caution">
    <text evidence="12">The sequence shown here is derived from an EMBL/GenBank/DDBJ whole genome shotgun (WGS) entry which is preliminary data.</text>
</comment>
<protein>
    <recommendedName>
        <fullName evidence="2 8">Shikimate dehydrogenase (NADP(+))</fullName>
        <shortName evidence="8">SDH</shortName>
        <ecNumber evidence="2 8">1.1.1.25</ecNumber>
    </recommendedName>
</protein>
<dbReference type="UniPathway" id="UPA00053">
    <property type="reaction ID" value="UER00087"/>
</dbReference>
<dbReference type="Gene3D" id="3.40.50.720">
    <property type="entry name" value="NAD(P)-binding Rossmann-like Domain"/>
    <property type="match status" value="1"/>
</dbReference>
<comment type="function">
    <text evidence="8">Involved in the biosynthesis of the chorismate, which leads to the biosynthesis of aromatic amino acids. Catalyzes the reversible NADPH linked reduction of 3-dehydroshikimate (DHSA) to yield shikimate (SA).</text>
</comment>
<accession>A0A1F7GJG1</accession>
<dbReference type="Gene3D" id="3.40.50.10860">
    <property type="entry name" value="Leucine Dehydrogenase, chain A, domain 1"/>
    <property type="match status" value="1"/>
</dbReference>
<feature type="binding site" evidence="8">
    <location>
        <begin position="20"/>
        <end position="22"/>
    </location>
    <ligand>
        <name>shikimate</name>
        <dbReference type="ChEBI" id="CHEBI:36208"/>
    </ligand>
</feature>
<dbReference type="GO" id="GO:0009073">
    <property type="term" value="P:aromatic amino acid family biosynthetic process"/>
    <property type="evidence" value="ECO:0007669"/>
    <property type="project" value="UniProtKB-KW"/>
</dbReference>
<dbReference type="PANTHER" id="PTHR21089:SF1">
    <property type="entry name" value="BIFUNCTIONAL 3-DEHYDROQUINATE DEHYDRATASE_SHIKIMATE DEHYDROGENASE, CHLOROPLASTIC"/>
    <property type="match status" value="1"/>
</dbReference>
<dbReference type="CDD" id="cd01065">
    <property type="entry name" value="NAD_bind_Shikimate_DH"/>
    <property type="match status" value="1"/>
</dbReference>
<feature type="binding site" evidence="8">
    <location>
        <begin position="132"/>
        <end position="136"/>
    </location>
    <ligand>
        <name>NADP(+)</name>
        <dbReference type="ChEBI" id="CHEBI:58349"/>
    </ligand>
</feature>
<evidence type="ECO:0000259" key="10">
    <source>
        <dbReference type="Pfam" id="PF08501"/>
    </source>
</evidence>
<feature type="binding site" evidence="8">
    <location>
        <position position="94"/>
    </location>
    <ligand>
        <name>shikimate</name>
        <dbReference type="ChEBI" id="CHEBI:36208"/>
    </ligand>
</feature>
<evidence type="ECO:0000256" key="3">
    <source>
        <dbReference type="ARBA" id="ARBA00022605"/>
    </source>
</evidence>
<evidence type="ECO:0000256" key="8">
    <source>
        <dbReference type="HAMAP-Rule" id="MF_00222"/>
    </source>
</evidence>
<feature type="domain" description="SDH C-terminal" evidence="11">
    <location>
        <begin position="241"/>
        <end position="270"/>
    </location>
</feature>
<keyword evidence="3 8" id="KW-0028">Amino-acid biosynthesis</keyword>
<dbReference type="GO" id="GO:0008652">
    <property type="term" value="P:amino acid biosynthetic process"/>
    <property type="evidence" value="ECO:0007669"/>
    <property type="project" value="UniProtKB-KW"/>
</dbReference>
<dbReference type="EMBL" id="MFZI01000058">
    <property type="protein sequence ID" value="OGK19041.1"/>
    <property type="molecule type" value="Genomic_DNA"/>
</dbReference>
<feature type="binding site" evidence="8">
    <location>
        <position position="218"/>
    </location>
    <ligand>
        <name>NADP(+)</name>
        <dbReference type="ChEBI" id="CHEBI:58349"/>
    </ligand>
</feature>
<feature type="domain" description="Shikimate dehydrogenase substrate binding N-terminal" evidence="10">
    <location>
        <begin position="12"/>
        <end position="96"/>
    </location>
</feature>
<evidence type="ECO:0000256" key="2">
    <source>
        <dbReference type="ARBA" id="ARBA00012962"/>
    </source>
</evidence>
<feature type="binding site" evidence="8">
    <location>
        <position position="248"/>
    </location>
    <ligand>
        <name>shikimate</name>
        <dbReference type="ChEBI" id="CHEBI:36208"/>
    </ligand>
</feature>
<dbReference type="Proteomes" id="UP000177026">
    <property type="component" value="Unassembled WGS sequence"/>
</dbReference>
<dbReference type="Pfam" id="PF18317">
    <property type="entry name" value="SDH_C"/>
    <property type="match status" value="1"/>
</dbReference>
<dbReference type="PANTHER" id="PTHR21089">
    <property type="entry name" value="SHIKIMATE DEHYDROGENASE"/>
    <property type="match status" value="1"/>
</dbReference>
<sequence length="277" mass="30882">MRISAKTKMCIIIGDPVEHSLSPALHNSAYESLGIDDQFVYLGSRVKIENIKSVVEAMRVMNIRGLTCTIPHKIEVMKYLDWIDETAKKIGAVNSVVNDDGVLKGYNTDWLGVVTPLERITSLKNKKVAVLGAGGVARSIIFGVQKKGAQVTVLSRTLEKAKQLAGEFECEATSLSNKLTIQQANILINATPIGMHPYESKTPMDTSLITKNHIVFDAVYIPYETQLLKVARKRSAKIIHGVEMLLYQGTAQFELYTNYKAPEKVMRKVLYDKLIRK</sequence>
<dbReference type="SUPFAM" id="SSF53223">
    <property type="entry name" value="Aminoacid dehydrogenase-like, N-terminal domain"/>
    <property type="match status" value="1"/>
</dbReference>
<comment type="caution">
    <text evidence="8">Lacks conserved residue(s) required for the propagation of feature annotation.</text>
</comment>
<dbReference type="GO" id="GO:0019632">
    <property type="term" value="P:shikimate metabolic process"/>
    <property type="evidence" value="ECO:0007669"/>
    <property type="project" value="InterPro"/>
</dbReference>
<reference evidence="12 13" key="1">
    <citation type="journal article" date="2016" name="Nat. Commun.">
        <title>Thousands of microbial genomes shed light on interconnected biogeochemical processes in an aquifer system.</title>
        <authorList>
            <person name="Anantharaman K."/>
            <person name="Brown C.T."/>
            <person name="Hug L.A."/>
            <person name="Sharon I."/>
            <person name="Castelle C.J."/>
            <person name="Probst A.J."/>
            <person name="Thomas B.C."/>
            <person name="Singh A."/>
            <person name="Wilkins M.J."/>
            <person name="Karaoz U."/>
            <person name="Brodie E.L."/>
            <person name="Williams K.H."/>
            <person name="Hubbard S.S."/>
            <person name="Banfield J.F."/>
        </authorList>
    </citation>
    <scope>NUCLEOTIDE SEQUENCE [LARGE SCALE GENOMIC DNA]</scope>
</reference>
<comment type="subunit">
    <text evidence="8">Homodimer.</text>
</comment>
<organism evidence="12 13">
    <name type="scientific">Candidatus Roizmanbacteria bacterium RIFCSPHIGHO2_01_FULL_39_8</name>
    <dbReference type="NCBI Taxonomy" id="1802033"/>
    <lineage>
        <taxon>Bacteria</taxon>
        <taxon>Candidatus Roizmaniibacteriota</taxon>
    </lineage>
</organism>
<dbReference type="InterPro" id="IPR046346">
    <property type="entry name" value="Aminoacid_DH-like_N_sf"/>
</dbReference>
<feature type="active site" description="Proton acceptor" evidence="8">
    <location>
        <position position="73"/>
    </location>
</feature>
<feature type="binding site" evidence="8">
    <location>
        <position position="69"/>
    </location>
    <ligand>
        <name>shikimate</name>
        <dbReference type="ChEBI" id="CHEBI:36208"/>
    </ligand>
</feature>
<comment type="pathway">
    <text evidence="1 8">Metabolic intermediate biosynthesis; chorismate biosynthesis; chorismate from D-erythrose 4-phosphate and phosphoenolpyruvate: step 4/7.</text>
</comment>
<dbReference type="InterPro" id="IPR022893">
    <property type="entry name" value="Shikimate_DH_fam"/>
</dbReference>
<gene>
    <name evidence="8" type="primary">aroE</name>
    <name evidence="12" type="ORF">A2866_00350</name>
</gene>
<keyword evidence="6 8" id="KW-0057">Aromatic amino acid biosynthesis</keyword>
<dbReference type="AlphaFoldDB" id="A0A1F7GJG1"/>
<evidence type="ECO:0000259" key="11">
    <source>
        <dbReference type="Pfam" id="PF18317"/>
    </source>
</evidence>
<proteinExistence type="inferred from homology"/>
<dbReference type="Pfam" id="PF08501">
    <property type="entry name" value="Shikimate_dh_N"/>
    <property type="match status" value="1"/>
</dbReference>
<evidence type="ECO:0000313" key="12">
    <source>
        <dbReference type="EMBL" id="OGK19041.1"/>
    </source>
</evidence>
<dbReference type="InterPro" id="IPR011342">
    <property type="entry name" value="Shikimate_DH"/>
</dbReference>
<feature type="binding site" evidence="8">
    <location>
        <position position="109"/>
    </location>
    <ligand>
        <name>shikimate</name>
        <dbReference type="ChEBI" id="CHEBI:36208"/>
    </ligand>
</feature>
<feature type="domain" description="Quinate/shikimate 5-dehydrogenase/glutamyl-tRNA reductase" evidence="9">
    <location>
        <begin position="120"/>
        <end position="191"/>
    </location>
</feature>
<dbReference type="GO" id="GO:0004764">
    <property type="term" value="F:shikimate 3-dehydrogenase (NADP+) activity"/>
    <property type="evidence" value="ECO:0007669"/>
    <property type="project" value="UniProtKB-UniRule"/>
</dbReference>
<evidence type="ECO:0000256" key="7">
    <source>
        <dbReference type="ARBA" id="ARBA00049442"/>
    </source>
</evidence>
<dbReference type="EC" id="1.1.1.25" evidence="2 8"/>
<evidence type="ECO:0000259" key="9">
    <source>
        <dbReference type="Pfam" id="PF01488"/>
    </source>
</evidence>
<dbReference type="NCBIfam" id="NF001319">
    <property type="entry name" value="PRK00258.3-3"/>
    <property type="match status" value="1"/>
</dbReference>
<dbReference type="GO" id="GO:0050661">
    <property type="term" value="F:NADP binding"/>
    <property type="evidence" value="ECO:0007669"/>
    <property type="project" value="InterPro"/>
</dbReference>
<evidence type="ECO:0000256" key="1">
    <source>
        <dbReference type="ARBA" id="ARBA00004871"/>
    </source>
</evidence>
<dbReference type="GO" id="GO:0009423">
    <property type="term" value="P:chorismate biosynthetic process"/>
    <property type="evidence" value="ECO:0007669"/>
    <property type="project" value="UniProtKB-UniRule"/>
</dbReference>
<keyword evidence="5 8" id="KW-0560">Oxidoreductase</keyword>
<keyword evidence="4 8" id="KW-0521">NADP</keyword>
<dbReference type="SUPFAM" id="SSF51735">
    <property type="entry name" value="NAD(P)-binding Rossmann-fold domains"/>
    <property type="match status" value="1"/>
</dbReference>
<feature type="binding site" evidence="8">
    <location>
        <position position="241"/>
    </location>
    <ligand>
        <name>NADP(+)</name>
        <dbReference type="ChEBI" id="CHEBI:58349"/>
    </ligand>
</feature>
<name>A0A1F7GJG1_9BACT</name>
<dbReference type="InterPro" id="IPR013708">
    <property type="entry name" value="Shikimate_DH-bd_N"/>
</dbReference>
<dbReference type="InterPro" id="IPR041121">
    <property type="entry name" value="SDH_C"/>
</dbReference>
<feature type="binding site" evidence="8">
    <location>
        <position position="220"/>
    </location>
    <ligand>
        <name>shikimate</name>
        <dbReference type="ChEBI" id="CHEBI:36208"/>
    </ligand>
</feature>
<dbReference type="InterPro" id="IPR006151">
    <property type="entry name" value="Shikm_DH/Glu-tRNA_Rdtase"/>
</dbReference>
<dbReference type="NCBIfam" id="TIGR00507">
    <property type="entry name" value="aroE"/>
    <property type="match status" value="1"/>
</dbReference>
<dbReference type="HAMAP" id="MF_00222">
    <property type="entry name" value="Shikimate_DH_AroE"/>
    <property type="match status" value="1"/>
</dbReference>
<comment type="catalytic activity">
    <reaction evidence="7 8">
        <text>shikimate + NADP(+) = 3-dehydroshikimate + NADPH + H(+)</text>
        <dbReference type="Rhea" id="RHEA:17737"/>
        <dbReference type="ChEBI" id="CHEBI:15378"/>
        <dbReference type="ChEBI" id="CHEBI:16630"/>
        <dbReference type="ChEBI" id="CHEBI:36208"/>
        <dbReference type="ChEBI" id="CHEBI:57783"/>
        <dbReference type="ChEBI" id="CHEBI:58349"/>
        <dbReference type="EC" id="1.1.1.25"/>
    </reaction>
</comment>
<evidence type="ECO:0000313" key="13">
    <source>
        <dbReference type="Proteomes" id="UP000177026"/>
    </source>
</evidence>
<feature type="binding site" evidence="8">
    <location>
        <position position="85"/>
    </location>
    <ligand>
        <name>NADP(+)</name>
        <dbReference type="ChEBI" id="CHEBI:58349"/>
    </ligand>
</feature>
<dbReference type="InterPro" id="IPR036291">
    <property type="entry name" value="NAD(P)-bd_dom_sf"/>
</dbReference>
<evidence type="ECO:0000256" key="6">
    <source>
        <dbReference type="ARBA" id="ARBA00023141"/>
    </source>
</evidence>
<evidence type="ECO:0000256" key="5">
    <source>
        <dbReference type="ARBA" id="ARBA00023002"/>
    </source>
</evidence>